<dbReference type="STRING" id="1367852.SAMN05216516_11324"/>
<evidence type="ECO:0000313" key="2">
    <source>
        <dbReference type="Proteomes" id="UP000242222"/>
    </source>
</evidence>
<gene>
    <name evidence="1" type="ORF">SAMN05216516_11324</name>
</gene>
<organism evidence="1 2">
    <name type="scientific">Izhakiella capsodis</name>
    <dbReference type="NCBI Taxonomy" id="1367852"/>
    <lineage>
        <taxon>Bacteria</taxon>
        <taxon>Pseudomonadati</taxon>
        <taxon>Pseudomonadota</taxon>
        <taxon>Gammaproteobacteria</taxon>
        <taxon>Enterobacterales</taxon>
        <taxon>Erwiniaceae</taxon>
        <taxon>Izhakiella</taxon>
    </lineage>
</organism>
<dbReference type="OrthoDB" id="6631392at2"/>
<dbReference type="EMBL" id="FOVC01000013">
    <property type="protein sequence ID" value="SFN65870.1"/>
    <property type="molecule type" value="Genomic_DNA"/>
</dbReference>
<protein>
    <submittedName>
        <fullName evidence="1">Uncharacterized protein</fullName>
    </submittedName>
</protein>
<accession>A0A1I5ATY5</accession>
<dbReference type="Proteomes" id="UP000242222">
    <property type="component" value="Unassembled WGS sequence"/>
</dbReference>
<dbReference type="AlphaFoldDB" id="A0A1I5ATY5"/>
<keyword evidence="2" id="KW-1185">Reference proteome</keyword>
<proteinExistence type="predicted"/>
<name>A0A1I5ATY5_9GAMM</name>
<evidence type="ECO:0000313" key="1">
    <source>
        <dbReference type="EMBL" id="SFN65870.1"/>
    </source>
</evidence>
<dbReference type="RefSeq" id="WP_092879469.1">
    <property type="nucleotide sequence ID" value="NZ_FOVC01000013.1"/>
</dbReference>
<sequence>MLYFASAYLFDGDRGSVEQDYRLKSLARAILSGRGLYGGEKDEDISSEQASNVIRHWVFENILRNSPEKYIESKIKEDKSKSYTIEDIRGMLPMDKLPDIKGFRPVRLTAAERTELSKIWKKRMMEQMSFLAFSNAQVKKMPLNGYAFANLYAGARFLKETVGDNFTFDEAMLTGEEMWASAATEGISESEMRFYLAPALYSSATEKGNINQDANDLYI</sequence>
<reference evidence="2" key="1">
    <citation type="submission" date="2016-10" db="EMBL/GenBank/DDBJ databases">
        <authorList>
            <person name="Varghese N."/>
            <person name="Submissions S."/>
        </authorList>
    </citation>
    <scope>NUCLEOTIDE SEQUENCE [LARGE SCALE GENOMIC DNA]</scope>
    <source>
        <strain evidence="2">N6PO6</strain>
    </source>
</reference>